<evidence type="ECO:0000256" key="4">
    <source>
        <dbReference type="ARBA" id="ARBA00022989"/>
    </source>
</evidence>
<keyword evidence="4 10" id="KW-1133">Transmembrane helix</keyword>
<gene>
    <name evidence="11" type="ORF">LODBEIA_P25290</name>
</gene>
<feature type="compositionally biased region" description="Acidic residues" evidence="9">
    <location>
        <begin position="424"/>
        <end position="435"/>
    </location>
</feature>
<comment type="function">
    <text evidence="7">Catalyzes the ATP-dependent translocation of sphingoid long-chain bases (LCBs) from the cytoplasmic site toward the extracytoplasmic side of the membrane (flip-flop). Involved in the establishment of the functional lipid asymmetry of the plasma membrane. Regulates intracellular levels of LCBs, sphingolipid precursors that are growth inhibitory at increased levels.</text>
</comment>
<feature type="transmembrane region" description="Helical" evidence="10">
    <location>
        <begin position="340"/>
        <end position="359"/>
    </location>
</feature>
<dbReference type="PANTHER" id="PTHR31465:SF9">
    <property type="entry name" value="SPHINGOID LONG-CHAIN BASE TRANSPORTER RSB1"/>
    <property type="match status" value="1"/>
</dbReference>
<comment type="similarity">
    <text evidence="2">Belongs to the lipid-translocating exporter (LTE) (TC 9.A.26.1) family.</text>
</comment>
<reference evidence="11 12" key="1">
    <citation type="submission" date="2024-03" db="EMBL/GenBank/DDBJ databases">
        <authorList>
            <person name="Brejova B."/>
        </authorList>
    </citation>
    <scope>NUCLEOTIDE SEQUENCE [LARGE SCALE GENOMIC DNA]</scope>
    <source>
        <strain evidence="11 12">CBS 14171</strain>
    </source>
</reference>
<dbReference type="EMBL" id="OZ022407">
    <property type="protein sequence ID" value="CAK9438305.1"/>
    <property type="molecule type" value="Genomic_DNA"/>
</dbReference>
<proteinExistence type="inferred from homology"/>
<feature type="transmembrane region" description="Helical" evidence="10">
    <location>
        <begin position="253"/>
        <end position="276"/>
    </location>
</feature>
<sequence>MSALANMASWTPSSVPTSTTLTSIATSHASALHKTISSVVERAATETDHINLISLSQAYRGAMASLTIISAEGVLATETAPSIQAQATQAIFNATLNLKDLVDEENIFGYNPDAAGNGIYLAIFAIIFGYIAVMCIWSRYWWFNVTFFCGFFLEMLGFIGRILAIDNTAVQSYYIMQLVCLTIAPAFIMAGIYFIFGQLVVIHGRQYSVLRPMWYSYFFIASDVVSLIIQAGGGGAASVASSNHTDAKPGTNTMIAGIAVQVFAMSIFLVFWFEFLNRIYFKNSAKPDPKVKQDQHPLEKRSFGNFFKLLLNTKSVREYRHTHLEKFYNAKFASVRTQKLFDWLPLAMTIAVVVVYIRCVYRVVELAMGFSGYLYEHEVYVLVLDAAMIAICGIVFLPFHPIWVFGKKNIVKLASIKKNLDEHEEKEDGSEDGDVDTMRNDGAVNSEQDEKYTSSKNV</sequence>
<name>A0ABP0ZJI9_9ASCO</name>
<evidence type="ECO:0000256" key="9">
    <source>
        <dbReference type="SAM" id="MobiDB-lite"/>
    </source>
</evidence>
<evidence type="ECO:0000256" key="7">
    <source>
        <dbReference type="ARBA" id="ARBA00037472"/>
    </source>
</evidence>
<feature type="transmembrane region" description="Helical" evidence="10">
    <location>
        <begin position="214"/>
        <end position="233"/>
    </location>
</feature>
<dbReference type="Proteomes" id="UP001497383">
    <property type="component" value="Chromosome 3"/>
</dbReference>
<dbReference type="PANTHER" id="PTHR31465">
    <property type="entry name" value="PROTEIN RTA1-RELATED"/>
    <property type="match status" value="1"/>
</dbReference>
<keyword evidence="5" id="KW-0813">Transport</keyword>
<keyword evidence="5" id="KW-0445">Lipid transport</keyword>
<evidence type="ECO:0000313" key="12">
    <source>
        <dbReference type="Proteomes" id="UP001497383"/>
    </source>
</evidence>
<keyword evidence="3 10" id="KW-0812">Transmembrane</keyword>
<evidence type="ECO:0000256" key="10">
    <source>
        <dbReference type="SAM" id="Phobius"/>
    </source>
</evidence>
<dbReference type="InterPro" id="IPR007568">
    <property type="entry name" value="RTA1"/>
</dbReference>
<evidence type="ECO:0000313" key="11">
    <source>
        <dbReference type="EMBL" id="CAK9438305.1"/>
    </source>
</evidence>
<evidence type="ECO:0000256" key="2">
    <source>
        <dbReference type="ARBA" id="ARBA00009969"/>
    </source>
</evidence>
<feature type="region of interest" description="Disordered" evidence="9">
    <location>
        <begin position="421"/>
        <end position="458"/>
    </location>
</feature>
<evidence type="ECO:0000256" key="3">
    <source>
        <dbReference type="ARBA" id="ARBA00022692"/>
    </source>
</evidence>
<dbReference type="Pfam" id="PF04479">
    <property type="entry name" value="RTA1"/>
    <property type="match status" value="1"/>
</dbReference>
<dbReference type="RefSeq" id="XP_066829467.1">
    <property type="nucleotide sequence ID" value="XM_066972538.1"/>
</dbReference>
<comment type="subcellular location">
    <subcellularLocation>
        <location evidence="1">Cell membrane</location>
        <topology evidence="1">Multi-pass membrane protein</topology>
    </subcellularLocation>
</comment>
<evidence type="ECO:0000256" key="6">
    <source>
        <dbReference type="ARBA" id="ARBA00023136"/>
    </source>
</evidence>
<feature type="transmembrane region" description="Helical" evidence="10">
    <location>
        <begin position="142"/>
        <end position="163"/>
    </location>
</feature>
<accession>A0ABP0ZJI9</accession>
<evidence type="ECO:0000256" key="8">
    <source>
        <dbReference type="ARBA" id="ARBA00041117"/>
    </source>
</evidence>
<evidence type="ECO:0000256" key="1">
    <source>
        <dbReference type="ARBA" id="ARBA00004651"/>
    </source>
</evidence>
<dbReference type="GeneID" id="92207725"/>
<feature type="transmembrane region" description="Helical" evidence="10">
    <location>
        <begin position="379"/>
        <end position="399"/>
    </location>
</feature>
<organism evidence="11 12">
    <name type="scientific">Lodderomyces beijingensis</name>
    <dbReference type="NCBI Taxonomy" id="1775926"/>
    <lineage>
        <taxon>Eukaryota</taxon>
        <taxon>Fungi</taxon>
        <taxon>Dikarya</taxon>
        <taxon>Ascomycota</taxon>
        <taxon>Saccharomycotina</taxon>
        <taxon>Pichiomycetes</taxon>
        <taxon>Debaryomycetaceae</taxon>
        <taxon>Candida/Lodderomyces clade</taxon>
        <taxon>Lodderomyces</taxon>
    </lineage>
</organism>
<keyword evidence="12" id="KW-1185">Reference proteome</keyword>
<keyword evidence="6 10" id="KW-0472">Membrane</keyword>
<evidence type="ECO:0000256" key="5">
    <source>
        <dbReference type="ARBA" id="ARBA00023055"/>
    </source>
</evidence>
<feature type="transmembrane region" description="Helical" evidence="10">
    <location>
        <begin position="175"/>
        <end position="202"/>
    </location>
</feature>
<protein>
    <recommendedName>
        <fullName evidence="8">Sphingoid long-chain base transporter RSB1</fullName>
    </recommendedName>
</protein>
<feature type="transmembrane region" description="Helical" evidence="10">
    <location>
        <begin position="118"/>
        <end position="137"/>
    </location>
</feature>
<feature type="compositionally biased region" description="Basic and acidic residues" evidence="9">
    <location>
        <begin position="448"/>
        <end position="458"/>
    </location>
</feature>